<keyword evidence="2" id="KW-1185">Reference proteome</keyword>
<evidence type="ECO:0000313" key="1">
    <source>
        <dbReference type="EMBL" id="SDF39728.1"/>
    </source>
</evidence>
<accession>A0ABY0NGA0</accession>
<organism evidence="1 2">
    <name type="scientific">Bosea robiniae</name>
    <dbReference type="NCBI Taxonomy" id="1036780"/>
    <lineage>
        <taxon>Bacteria</taxon>
        <taxon>Pseudomonadati</taxon>
        <taxon>Pseudomonadota</taxon>
        <taxon>Alphaproteobacteria</taxon>
        <taxon>Hyphomicrobiales</taxon>
        <taxon>Boseaceae</taxon>
        <taxon>Bosea</taxon>
    </lineage>
</organism>
<dbReference type="EMBL" id="FNBZ01000001">
    <property type="protein sequence ID" value="SDF39728.1"/>
    <property type="molecule type" value="Genomic_DNA"/>
</dbReference>
<comment type="caution">
    <text evidence="1">The sequence shown here is derived from an EMBL/GenBank/DDBJ whole genome shotgun (WGS) entry which is preliminary data.</text>
</comment>
<reference evidence="1 2" key="1">
    <citation type="submission" date="2016-10" db="EMBL/GenBank/DDBJ databases">
        <authorList>
            <person name="Varghese N."/>
            <person name="Submissions S."/>
        </authorList>
    </citation>
    <scope>NUCLEOTIDE SEQUENCE [LARGE SCALE GENOMIC DNA]</scope>
    <source>
        <strain evidence="1 2">DSM 26672</strain>
    </source>
</reference>
<gene>
    <name evidence="1" type="ORF">SAMN05421844_101517</name>
</gene>
<name>A0ABY0NGA0_9HYPH</name>
<sequence length="95" mass="10594">MAIMQIRHESAANLFEARSMKPRVSAVSMKKGPAFAGPPVDEPSWRLIAQRARVRTWKTSKLSSATCHQRYWSERKAAMASIAFLKSGFLAEISA</sequence>
<proteinExistence type="predicted"/>
<evidence type="ECO:0000313" key="2">
    <source>
        <dbReference type="Proteomes" id="UP000199468"/>
    </source>
</evidence>
<dbReference type="Proteomes" id="UP000199468">
    <property type="component" value="Unassembled WGS sequence"/>
</dbReference>
<protein>
    <submittedName>
        <fullName evidence="1">Uncharacterized protein</fullName>
    </submittedName>
</protein>